<protein>
    <submittedName>
        <fullName evidence="2">Uncharacterized protein</fullName>
    </submittedName>
</protein>
<gene>
    <name evidence="2" type="ORF">SAMN05444920_1181</name>
</gene>
<keyword evidence="3" id="KW-1185">Reference proteome</keyword>
<accession>A0A1H6ESM7</accession>
<reference evidence="2 3" key="1">
    <citation type="submission" date="2016-10" db="EMBL/GenBank/DDBJ databases">
        <authorList>
            <person name="de Groot N.N."/>
        </authorList>
    </citation>
    <scope>NUCLEOTIDE SEQUENCE [LARGE SCALE GENOMIC DNA]</scope>
    <source>
        <strain evidence="2 3">CGMCC 4.7037</strain>
    </source>
</reference>
<dbReference type="EMBL" id="FNVT01000018">
    <property type="protein sequence ID" value="SEH00812.1"/>
    <property type="molecule type" value="Genomic_DNA"/>
</dbReference>
<dbReference type="Proteomes" id="UP000236732">
    <property type="component" value="Unassembled WGS sequence"/>
</dbReference>
<feature type="region of interest" description="Disordered" evidence="1">
    <location>
        <begin position="1"/>
        <end position="24"/>
    </location>
</feature>
<evidence type="ECO:0000256" key="1">
    <source>
        <dbReference type="SAM" id="MobiDB-lite"/>
    </source>
</evidence>
<name>A0A1H6ESM7_9ACTN</name>
<proteinExistence type="predicted"/>
<sequence length="35" mass="4015">MRCRVDREERVMAGRTARPERGAATREVILATAER</sequence>
<dbReference type="AlphaFoldDB" id="A0A1H6ESM7"/>
<feature type="non-terminal residue" evidence="2">
    <location>
        <position position="35"/>
    </location>
</feature>
<evidence type="ECO:0000313" key="3">
    <source>
        <dbReference type="Proteomes" id="UP000236732"/>
    </source>
</evidence>
<evidence type="ECO:0000313" key="2">
    <source>
        <dbReference type="EMBL" id="SEH00812.1"/>
    </source>
</evidence>
<organism evidence="2 3">
    <name type="scientific">Nonomuraea solani</name>
    <dbReference type="NCBI Taxonomy" id="1144553"/>
    <lineage>
        <taxon>Bacteria</taxon>
        <taxon>Bacillati</taxon>
        <taxon>Actinomycetota</taxon>
        <taxon>Actinomycetes</taxon>
        <taxon>Streptosporangiales</taxon>
        <taxon>Streptosporangiaceae</taxon>
        <taxon>Nonomuraea</taxon>
    </lineage>
</organism>